<feature type="domain" description="RNase H type-1" evidence="10">
    <location>
        <begin position="62"/>
        <end position="200"/>
    </location>
</feature>
<keyword evidence="5" id="KW-0540">Nuclease</keyword>
<reference evidence="11 12" key="1">
    <citation type="submission" date="2010-11" db="EMBL/GenBank/DDBJ databases">
        <authorList>
            <person name="Durkin A.S."/>
            <person name="Madupu R."/>
            <person name="Torralba M."/>
            <person name="Gillis M."/>
            <person name="Methe B."/>
            <person name="Sutton G."/>
            <person name="Nelson K.E."/>
        </authorList>
    </citation>
    <scope>NUCLEOTIDE SEQUENCE [LARGE SCALE GENOMIC DNA]</scope>
    <source>
        <strain evidence="11 12">UPII 345-E</strain>
    </source>
</reference>
<dbReference type="GO" id="GO:0043137">
    <property type="term" value="P:DNA replication, removal of RNA primer"/>
    <property type="evidence" value="ECO:0007669"/>
    <property type="project" value="TreeGrafter"/>
</dbReference>
<dbReference type="OrthoDB" id="9811552at2"/>
<evidence type="ECO:0000256" key="9">
    <source>
        <dbReference type="ARBA" id="ARBA00022842"/>
    </source>
</evidence>
<dbReference type="Gene3D" id="3.30.420.10">
    <property type="entry name" value="Ribonuclease H-like superfamily/Ribonuclease H"/>
    <property type="match status" value="1"/>
</dbReference>
<organism evidence="11 12">
    <name type="scientific">Dialister micraerophilus UPII 345-E</name>
    <dbReference type="NCBI Taxonomy" id="910314"/>
    <lineage>
        <taxon>Bacteria</taxon>
        <taxon>Bacillati</taxon>
        <taxon>Bacillota</taxon>
        <taxon>Negativicutes</taxon>
        <taxon>Veillonellales</taxon>
        <taxon>Veillonellaceae</taxon>
        <taxon>Dialister</taxon>
    </lineage>
</organism>
<name>E4L8U1_9FIRM</name>
<evidence type="ECO:0000256" key="3">
    <source>
        <dbReference type="ARBA" id="ARBA00005300"/>
    </source>
</evidence>
<comment type="similarity">
    <text evidence="3">Belongs to the RNase H family.</text>
</comment>
<dbReference type="InterPro" id="IPR050092">
    <property type="entry name" value="RNase_H"/>
</dbReference>
<evidence type="ECO:0000256" key="6">
    <source>
        <dbReference type="ARBA" id="ARBA00022723"/>
    </source>
</evidence>
<dbReference type="PROSITE" id="PS50879">
    <property type="entry name" value="RNASE_H_1"/>
    <property type="match status" value="1"/>
</dbReference>
<dbReference type="InterPro" id="IPR002156">
    <property type="entry name" value="RNaseH_domain"/>
</dbReference>
<dbReference type="EMBL" id="AENT01000016">
    <property type="protein sequence ID" value="EFR42848.1"/>
    <property type="molecule type" value="Genomic_DNA"/>
</dbReference>
<gene>
    <name evidence="11" type="primary">rnhA</name>
    <name evidence="11" type="ORF">HMPREF9220_0906</name>
</gene>
<dbReference type="InterPro" id="IPR036397">
    <property type="entry name" value="RNaseH_sf"/>
</dbReference>
<evidence type="ECO:0000313" key="12">
    <source>
        <dbReference type="Proteomes" id="UP000004594"/>
    </source>
</evidence>
<comment type="caution">
    <text evidence="11">The sequence shown here is derived from an EMBL/GenBank/DDBJ whole genome shotgun (WGS) entry which is preliminary data.</text>
</comment>
<dbReference type="InterPro" id="IPR037056">
    <property type="entry name" value="RNase_H1_N_sf"/>
</dbReference>
<evidence type="ECO:0000256" key="4">
    <source>
        <dbReference type="ARBA" id="ARBA00012180"/>
    </source>
</evidence>
<dbReference type="RefSeq" id="WP_007554611.1">
    <property type="nucleotide sequence ID" value="NZ_AENT01000016.1"/>
</dbReference>
<dbReference type="AlphaFoldDB" id="E4L8U1"/>
<dbReference type="FunFam" id="3.40.970.10:FF:000001">
    <property type="entry name" value="Ribonuclease H1"/>
    <property type="match status" value="1"/>
</dbReference>
<dbReference type="GO" id="GO:0046872">
    <property type="term" value="F:metal ion binding"/>
    <property type="evidence" value="ECO:0007669"/>
    <property type="project" value="UniProtKB-KW"/>
</dbReference>
<evidence type="ECO:0000256" key="8">
    <source>
        <dbReference type="ARBA" id="ARBA00022801"/>
    </source>
</evidence>
<dbReference type="Pfam" id="PF00075">
    <property type="entry name" value="RNase_H"/>
    <property type="match status" value="1"/>
</dbReference>
<comment type="catalytic activity">
    <reaction evidence="1">
        <text>Endonucleolytic cleavage to 5'-phosphomonoester.</text>
        <dbReference type="EC" id="3.1.26.4"/>
    </reaction>
</comment>
<keyword evidence="7" id="KW-0255">Endonuclease</keyword>
<dbReference type="InterPro" id="IPR011320">
    <property type="entry name" value="RNase_H1_N"/>
</dbReference>
<evidence type="ECO:0000256" key="1">
    <source>
        <dbReference type="ARBA" id="ARBA00000077"/>
    </source>
</evidence>
<evidence type="ECO:0000259" key="10">
    <source>
        <dbReference type="PROSITE" id="PS50879"/>
    </source>
</evidence>
<dbReference type="SUPFAM" id="SSF55658">
    <property type="entry name" value="L9 N-domain-like"/>
    <property type="match status" value="1"/>
</dbReference>
<protein>
    <recommendedName>
        <fullName evidence="4">ribonuclease H</fullName>
        <ecNumber evidence="4">3.1.26.4</ecNumber>
    </recommendedName>
</protein>
<evidence type="ECO:0000313" key="11">
    <source>
        <dbReference type="EMBL" id="EFR42848.1"/>
    </source>
</evidence>
<dbReference type="eggNOG" id="COG3341">
    <property type="taxonomic scope" value="Bacteria"/>
</dbReference>
<evidence type="ECO:0000256" key="5">
    <source>
        <dbReference type="ARBA" id="ARBA00022722"/>
    </source>
</evidence>
<dbReference type="PANTHER" id="PTHR10642:SF26">
    <property type="entry name" value="RIBONUCLEASE H1"/>
    <property type="match status" value="1"/>
</dbReference>
<dbReference type="Pfam" id="PF01693">
    <property type="entry name" value="Cauli_VI"/>
    <property type="match status" value="1"/>
</dbReference>
<dbReference type="InterPro" id="IPR012337">
    <property type="entry name" value="RNaseH-like_sf"/>
</dbReference>
<dbReference type="InterPro" id="IPR009027">
    <property type="entry name" value="Ribosomal_bL9/RNase_H1_N"/>
</dbReference>
<keyword evidence="6" id="KW-0479">Metal-binding</keyword>
<dbReference type="EC" id="3.1.26.4" evidence="4"/>
<dbReference type="eggNOG" id="COG0328">
    <property type="taxonomic scope" value="Bacteria"/>
</dbReference>
<dbReference type="Gene3D" id="3.40.970.10">
    <property type="entry name" value="Ribonuclease H1, N-terminal domain"/>
    <property type="match status" value="1"/>
</dbReference>
<keyword evidence="8 11" id="KW-0378">Hydrolase</keyword>
<keyword evidence="9" id="KW-0460">Magnesium</keyword>
<sequence length="201" mass="23244">MANKKKLFYAVKVGRNVGIFSDWEICKQQVIGYPNAVYKGFYNKKDAEEFLFENNSIKEESNENNIIAYVDGSYIPSKPECFSFGVVLIENGKIEKYSKKIINKEEAMMRNVAGEVYGAMYAINLCLERKGKVLNLYYDYTGIEKWCTGEWKANKILTKKLKLFYETIKDKIDIRFHKVESHTGVKYNDLADSLAKDALFN</sequence>
<comment type="cofactor">
    <cofactor evidence="2">
        <name>Mg(2+)</name>
        <dbReference type="ChEBI" id="CHEBI:18420"/>
    </cofactor>
</comment>
<dbReference type="CDD" id="cd09277">
    <property type="entry name" value="RNase_HI_bacteria_like"/>
    <property type="match status" value="1"/>
</dbReference>
<proteinExistence type="inferred from homology"/>
<dbReference type="GO" id="GO:0004523">
    <property type="term" value="F:RNA-DNA hybrid ribonuclease activity"/>
    <property type="evidence" value="ECO:0007669"/>
    <property type="project" value="UniProtKB-EC"/>
</dbReference>
<evidence type="ECO:0000256" key="2">
    <source>
        <dbReference type="ARBA" id="ARBA00001946"/>
    </source>
</evidence>
<accession>E4L8U1</accession>
<evidence type="ECO:0000256" key="7">
    <source>
        <dbReference type="ARBA" id="ARBA00022759"/>
    </source>
</evidence>
<dbReference type="GO" id="GO:0003676">
    <property type="term" value="F:nucleic acid binding"/>
    <property type="evidence" value="ECO:0007669"/>
    <property type="project" value="InterPro"/>
</dbReference>
<dbReference type="PANTHER" id="PTHR10642">
    <property type="entry name" value="RIBONUCLEASE H1"/>
    <property type="match status" value="1"/>
</dbReference>
<dbReference type="Proteomes" id="UP000004594">
    <property type="component" value="Unassembled WGS sequence"/>
</dbReference>
<dbReference type="SUPFAM" id="SSF53098">
    <property type="entry name" value="Ribonuclease H-like"/>
    <property type="match status" value="1"/>
</dbReference>